<dbReference type="AlphaFoldDB" id="A0A5A7N5V7"/>
<dbReference type="Proteomes" id="UP000324996">
    <property type="component" value="Unassembled WGS sequence"/>
</dbReference>
<evidence type="ECO:0000256" key="2">
    <source>
        <dbReference type="ARBA" id="ARBA00022448"/>
    </source>
</evidence>
<dbReference type="GO" id="GO:0044718">
    <property type="term" value="P:siderophore transmembrane transport"/>
    <property type="evidence" value="ECO:0007669"/>
    <property type="project" value="TreeGrafter"/>
</dbReference>
<sequence length="393" mass="42840">MLKFKKYALTACVSVLAISNSQMAAAQSVDYGSLEMLFGEPVTTSATGKPQRGSDVPVPMEIVTSENIARTGATNIPDALRHVLGIDVIRWTTEGADVSVRGFNSPYNPRLLVLVNGRQVYSDHFGMVFWNAIPVQMAEIRQIEVVKGPNTALFGFNAAIGVINIVTYNPMHDDVNDVRFIAGTQESKEVSGVLTKRFKSGGISLSGSYLDAEAFDAGEAPRIIPKVDPTTSAFSTRGQFRLDAKSEIGFEGSWSSTERASVVPTFSGATPDVETWSLRGSYLRDSSIGTLKANMYFNALDHETVVTGFGALNYENEVLVAQVEDLFKIGNNHAFRIFGEYRHNVFRGDFPASPIGEGVKANFDSLAISGMWDWQIADNLNFVGSSRVDTIDF</sequence>
<keyword evidence="2 8" id="KW-0813">Transport</keyword>
<evidence type="ECO:0000256" key="7">
    <source>
        <dbReference type="ARBA" id="ARBA00023237"/>
    </source>
</evidence>
<dbReference type="PANTHER" id="PTHR30069:SF29">
    <property type="entry name" value="HEMOGLOBIN AND HEMOGLOBIN-HAPTOGLOBIN-BINDING PROTEIN 1-RELATED"/>
    <property type="match status" value="1"/>
</dbReference>
<dbReference type="InterPro" id="IPR039426">
    <property type="entry name" value="TonB-dep_rcpt-like"/>
</dbReference>
<keyword evidence="3 8" id="KW-1134">Transmembrane beta strand</keyword>
<dbReference type="RefSeq" id="WP_161760487.1">
    <property type="nucleotide sequence ID" value="NZ_BKCN01000005.1"/>
</dbReference>
<dbReference type="Gene3D" id="2.170.130.10">
    <property type="entry name" value="TonB-dependent receptor, plug domain"/>
    <property type="match status" value="1"/>
</dbReference>
<evidence type="ECO:0000256" key="1">
    <source>
        <dbReference type="ARBA" id="ARBA00004571"/>
    </source>
</evidence>
<evidence type="ECO:0000256" key="9">
    <source>
        <dbReference type="SAM" id="SignalP"/>
    </source>
</evidence>
<dbReference type="PROSITE" id="PS52016">
    <property type="entry name" value="TONB_DEPENDENT_REC_3"/>
    <property type="match status" value="1"/>
</dbReference>
<dbReference type="GO" id="GO:0009279">
    <property type="term" value="C:cell outer membrane"/>
    <property type="evidence" value="ECO:0007669"/>
    <property type="project" value="UniProtKB-SubCell"/>
</dbReference>
<dbReference type="PANTHER" id="PTHR30069">
    <property type="entry name" value="TONB-DEPENDENT OUTER MEMBRANE RECEPTOR"/>
    <property type="match status" value="1"/>
</dbReference>
<gene>
    <name evidence="11" type="ORF">JCM17846_13850</name>
</gene>
<keyword evidence="6 8" id="KW-0472">Membrane</keyword>
<feature type="signal peptide" evidence="9">
    <location>
        <begin position="1"/>
        <end position="24"/>
    </location>
</feature>
<keyword evidence="4 8" id="KW-0812">Transmembrane</keyword>
<feature type="chain" id="PRO_5023031983" description="TonB-dependent receptor plug domain-containing protein" evidence="9">
    <location>
        <begin position="25"/>
        <end position="393"/>
    </location>
</feature>
<evidence type="ECO:0000313" key="11">
    <source>
        <dbReference type="EMBL" id="GER03703.1"/>
    </source>
</evidence>
<dbReference type="InterPro" id="IPR037066">
    <property type="entry name" value="Plug_dom_sf"/>
</dbReference>
<evidence type="ECO:0000256" key="3">
    <source>
        <dbReference type="ARBA" id="ARBA00022452"/>
    </source>
</evidence>
<reference evidence="11 12" key="1">
    <citation type="submission" date="2019-09" db="EMBL/GenBank/DDBJ databases">
        <title>NBRP : Genome information of microbial organism related human and environment.</title>
        <authorList>
            <person name="Hattori M."/>
            <person name="Oshima K."/>
            <person name="Inaba H."/>
            <person name="Suda W."/>
            <person name="Sakamoto M."/>
            <person name="Iino T."/>
            <person name="Kitahara M."/>
            <person name="Oshida Y."/>
            <person name="Iida T."/>
            <person name="Kudo T."/>
            <person name="Itoh T."/>
            <person name="Ohkuma M."/>
        </authorList>
    </citation>
    <scope>NUCLEOTIDE SEQUENCE [LARGE SCALE GENOMIC DNA]</scope>
    <source>
        <strain evidence="11 12">Q-1</strain>
    </source>
</reference>
<comment type="caution">
    <text evidence="11">The sequence shown here is derived from an EMBL/GenBank/DDBJ whole genome shotgun (WGS) entry which is preliminary data.</text>
</comment>
<feature type="domain" description="TonB-dependent receptor plug" evidence="10">
    <location>
        <begin position="54"/>
        <end position="162"/>
    </location>
</feature>
<evidence type="ECO:0000256" key="4">
    <source>
        <dbReference type="ARBA" id="ARBA00022692"/>
    </source>
</evidence>
<dbReference type="Pfam" id="PF07715">
    <property type="entry name" value="Plug"/>
    <property type="match status" value="1"/>
</dbReference>
<dbReference type="InterPro" id="IPR036942">
    <property type="entry name" value="Beta-barrel_TonB_sf"/>
</dbReference>
<evidence type="ECO:0000259" key="10">
    <source>
        <dbReference type="Pfam" id="PF07715"/>
    </source>
</evidence>
<keyword evidence="12" id="KW-1185">Reference proteome</keyword>
<comment type="similarity">
    <text evidence="8">Belongs to the TonB-dependent receptor family.</text>
</comment>
<accession>A0A5A7N5V7</accession>
<evidence type="ECO:0000313" key="12">
    <source>
        <dbReference type="Proteomes" id="UP000324996"/>
    </source>
</evidence>
<dbReference type="EMBL" id="BKCN01000005">
    <property type="protein sequence ID" value="GER03703.1"/>
    <property type="molecule type" value="Genomic_DNA"/>
</dbReference>
<keyword evidence="5 9" id="KW-0732">Signal</keyword>
<dbReference type="GO" id="GO:0015344">
    <property type="term" value="F:siderophore uptake transmembrane transporter activity"/>
    <property type="evidence" value="ECO:0007669"/>
    <property type="project" value="TreeGrafter"/>
</dbReference>
<evidence type="ECO:0000256" key="5">
    <source>
        <dbReference type="ARBA" id="ARBA00022729"/>
    </source>
</evidence>
<evidence type="ECO:0000256" key="8">
    <source>
        <dbReference type="PROSITE-ProRule" id="PRU01360"/>
    </source>
</evidence>
<dbReference type="InterPro" id="IPR012910">
    <property type="entry name" value="Plug_dom"/>
</dbReference>
<dbReference type="Gene3D" id="2.40.170.20">
    <property type="entry name" value="TonB-dependent receptor, beta-barrel domain"/>
    <property type="match status" value="1"/>
</dbReference>
<organism evidence="11 12">
    <name type="scientific">Iodidimonas nitroreducens</name>
    <dbReference type="NCBI Taxonomy" id="1236968"/>
    <lineage>
        <taxon>Bacteria</taxon>
        <taxon>Pseudomonadati</taxon>
        <taxon>Pseudomonadota</taxon>
        <taxon>Alphaproteobacteria</taxon>
        <taxon>Iodidimonadales</taxon>
        <taxon>Iodidimonadaceae</taxon>
        <taxon>Iodidimonas</taxon>
    </lineage>
</organism>
<protein>
    <recommendedName>
        <fullName evidence="10">TonB-dependent receptor plug domain-containing protein</fullName>
    </recommendedName>
</protein>
<comment type="subcellular location">
    <subcellularLocation>
        <location evidence="1 8">Cell outer membrane</location>
        <topology evidence="1 8">Multi-pass membrane protein</topology>
    </subcellularLocation>
</comment>
<dbReference type="SUPFAM" id="SSF56935">
    <property type="entry name" value="Porins"/>
    <property type="match status" value="1"/>
</dbReference>
<proteinExistence type="inferred from homology"/>
<name>A0A5A7N5V7_9PROT</name>
<evidence type="ECO:0000256" key="6">
    <source>
        <dbReference type="ARBA" id="ARBA00023136"/>
    </source>
</evidence>
<keyword evidence="7 8" id="KW-0998">Cell outer membrane</keyword>